<evidence type="ECO:0000313" key="2">
    <source>
        <dbReference type="EMBL" id="AHC73693.1"/>
    </source>
</evidence>
<dbReference type="EMBL" id="CP006745">
    <property type="protein sequence ID" value="AHC73693.1"/>
    <property type="molecule type" value="Genomic_DNA"/>
</dbReference>
<dbReference type="Gene3D" id="3.30.70.1430">
    <property type="entry name" value="Multidrug efflux transporter AcrB pore domain"/>
    <property type="match status" value="2"/>
</dbReference>
<keyword evidence="3" id="KW-1185">Reference proteome</keyword>
<dbReference type="Gene3D" id="3.30.2090.10">
    <property type="entry name" value="Multidrug efflux transporter AcrB TolC docking domain, DN and DC subdomains"/>
    <property type="match status" value="2"/>
</dbReference>
<dbReference type="Pfam" id="PF00873">
    <property type="entry name" value="ACR_tran"/>
    <property type="match status" value="1"/>
</dbReference>
<dbReference type="SUPFAM" id="SSF82866">
    <property type="entry name" value="Multidrug efflux transporter AcrB transmembrane domain"/>
    <property type="match status" value="2"/>
</dbReference>
<dbReference type="Gene3D" id="3.30.70.1320">
    <property type="entry name" value="Multidrug efflux transporter AcrB pore domain like"/>
    <property type="match status" value="1"/>
</dbReference>
<accession>V9TVI7</accession>
<feature type="transmembrane region" description="Helical" evidence="1">
    <location>
        <begin position="971"/>
        <end position="997"/>
    </location>
</feature>
<dbReference type="InterPro" id="IPR027463">
    <property type="entry name" value="AcrB_DN_DC_subdom"/>
</dbReference>
<dbReference type="HOGENOM" id="CLU_002755_1_2_5"/>
<dbReference type="PANTHER" id="PTHR32063">
    <property type="match status" value="1"/>
</dbReference>
<dbReference type="OrthoDB" id="9806532at2"/>
<evidence type="ECO:0000313" key="3">
    <source>
        <dbReference type="Proteomes" id="UP000018700"/>
    </source>
</evidence>
<dbReference type="PATRIC" id="fig|1401328.3.peg.465"/>
<dbReference type="PANTHER" id="PTHR32063:SF23">
    <property type="entry name" value="HAE1 FAMILY EFFLLUX PUMP PERMEASE COMPONENT"/>
    <property type="match status" value="1"/>
</dbReference>
<feature type="transmembrane region" description="Helical" evidence="1">
    <location>
        <begin position="838"/>
        <end position="857"/>
    </location>
</feature>
<dbReference type="GO" id="GO:0042910">
    <property type="term" value="F:xenobiotic transmembrane transporter activity"/>
    <property type="evidence" value="ECO:0007669"/>
    <property type="project" value="TreeGrafter"/>
</dbReference>
<keyword evidence="1" id="KW-0472">Membrane</keyword>
<dbReference type="Gene3D" id="3.30.70.1440">
    <property type="entry name" value="Multidrug efflux transporter AcrB pore domain"/>
    <property type="match status" value="1"/>
</dbReference>
<feature type="transmembrane region" description="Helical" evidence="1">
    <location>
        <begin position="869"/>
        <end position="888"/>
    </location>
</feature>
<keyword evidence="1" id="KW-1133">Transmembrane helix</keyword>
<feature type="transmembrane region" description="Helical" evidence="1">
    <location>
        <begin position="12"/>
        <end position="30"/>
    </location>
</feature>
<dbReference type="STRING" id="1401328.P856_475"/>
<reference evidence="2 3" key="1">
    <citation type="journal article" date="2013" name="PLoS ONE">
        <title>Bacterial endosymbiosis in a chordate host: long-term co-evolution and conservation of secondary metabolism.</title>
        <authorList>
            <person name="Kwan J.C."/>
            <person name="Schmidt E.W."/>
        </authorList>
    </citation>
    <scope>NUCLEOTIDE SEQUENCE [LARGE SCALE GENOMIC DNA]</scope>
    <source>
        <strain evidence="3">faulkneri L5</strain>
    </source>
</reference>
<keyword evidence="1" id="KW-0812">Transmembrane</keyword>
<organism evidence="2 3">
    <name type="scientific">Candidatus Endolissoclinum faulkneri L5</name>
    <dbReference type="NCBI Taxonomy" id="1401328"/>
    <lineage>
        <taxon>Bacteria</taxon>
        <taxon>Pseudomonadati</taxon>
        <taxon>Pseudomonadota</taxon>
        <taxon>Alphaproteobacteria</taxon>
        <taxon>Rhodospirillales</taxon>
        <taxon>Rhodospirillaceae</taxon>
        <taxon>Candidatus Endolissoclinum</taxon>
    </lineage>
</organism>
<name>V9TVI7_9PROT</name>
<dbReference type="Proteomes" id="UP000018700">
    <property type="component" value="Chromosome"/>
</dbReference>
<gene>
    <name evidence="2" type="ORF">P856_475</name>
</gene>
<evidence type="ECO:0000256" key="1">
    <source>
        <dbReference type="SAM" id="Phobius"/>
    </source>
</evidence>
<feature type="transmembrane region" description="Helical" evidence="1">
    <location>
        <begin position="430"/>
        <end position="450"/>
    </location>
</feature>
<dbReference type="KEGG" id="efk:P856_475"/>
<dbReference type="Gene3D" id="1.20.1640.10">
    <property type="entry name" value="Multidrug efflux transporter AcrB transmembrane domain"/>
    <property type="match status" value="2"/>
</dbReference>
<dbReference type="eggNOG" id="COG0841">
    <property type="taxonomic scope" value="Bacteria"/>
</dbReference>
<dbReference type="InterPro" id="IPR001036">
    <property type="entry name" value="Acrflvin-R"/>
</dbReference>
<proteinExistence type="predicted"/>
<dbReference type="RefSeq" id="WP_025300572.1">
    <property type="nucleotide sequence ID" value="NZ_CP006745.1"/>
</dbReference>
<dbReference type="GO" id="GO:0005886">
    <property type="term" value="C:plasma membrane"/>
    <property type="evidence" value="ECO:0007669"/>
    <property type="project" value="TreeGrafter"/>
</dbReference>
<protein>
    <submittedName>
        <fullName evidence="2">AcrB/AcrD/AcrF family protein</fullName>
    </submittedName>
</protein>
<feature type="transmembrane region" description="Helical" evidence="1">
    <location>
        <begin position="462"/>
        <end position="489"/>
    </location>
</feature>
<dbReference type="SUPFAM" id="SSF82693">
    <property type="entry name" value="Multidrug efflux transporter AcrB pore domain, PN1, PN2, PC1 and PC2 subdomains"/>
    <property type="match status" value="3"/>
</dbReference>
<feature type="transmembrane region" description="Helical" evidence="1">
    <location>
        <begin position="333"/>
        <end position="352"/>
    </location>
</feature>
<feature type="transmembrane region" description="Helical" evidence="1">
    <location>
        <begin position="359"/>
        <end position="379"/>
    </location>
</feature>
<dbReference type="SUPFAM" id="SSF82714">
    <property type="entry name" value="Multidrug efflux transporter AcrB TolC docking domain, DN and DC subdomains"/>
    <property type="match status" value="2"/>
</dbReference>
<dbReference type="PRINTS" id="PR00702">
    <property type="entry name" value="ACRIFLAVINRP"/>
</dbReference>
<sequence length="1011" mass="108855">MILSDIFIRRPVFAIVVNALIVAISLYGLFKLSVGELPSFNVPVVTINTALPGASSEQIETQITTLIEERIGSVPGIDYITSTSTPGMSSIVVTFRDNENVDNPLEKIRAKLDLAIAELPIDANTPLLQQHNTDEIPVIYLSLSSNTRSAMELTELIQTVIRTPLTTVSGVGEIKLLGERKYAIRVHVYPSKLAAYGLTTLDIKSAVQSSTVNMPMGDVELSGQRINISADTALATVREFENIPILNEDRFSVRLKDVADVIVAADSTETGVLINGHEGLAISVLRASDANSVSVAKGVNALIPQLRSMLPIDVNIEVAFDSTVFIQDSIAEVFNSLIIAVVLVVIVVLLFLGSLNAAFIILITIPISLIGTFSFMNFMNYSLNTFSLLAMVLAVGLVVDDAIVDVENVQRLISRGLSPLRAAFIGSREIGFAIVATTLTLASVYLPIGFLPGIMGKLFSEFAFTLVSAVIISGFTSRTLSPMMCAYLLRPRGSPYLIEQVMGYIESIYRRSLDWALHHRGFIYIVSLLAGGVCTVFTVALPSEVAPSEDRDYIYVQFSFESSISYDRLHKMGQTLSVMMDKLPERKSSLVLLGTPEPSSGIGILMLTPSNERKRSAHQVGKILETKLLEIPGLDASVLDPGSLSGGGQQPVQMVVRTIAGYESLAKTINVLLKEASGTTYLSNPTSSLEMNSSYLKFDVDRSTAGINGVKVIDIASTIATATSSFQIKTFTYGGKNYNILLELDIDSDVFRDIGLLEVPNNKGKLIPLHSLVSLQSVVGATRLEHFNGQRSATIKAGLRNGAAIGAALGELQDVVQENLPPTSSIDWLGATRQLKQANASLVLVFLLALLFIYGFLATQFESFRDPFVVLLVVPFSVLGGTVVLSIIGGSINLYSGVGMVTLIGLIAKQGILVTEFANQLREGGLDLRTAIVDAAVTRLRPILMTSISMISGALPMLYSTGSGAHGREHIAAVIVGGMIIGTILALYLVPVTYTFLSRRHRPILPVPPSQ</sequence>
<dbReference type="AlphaFoldDB" id="V9TVI7"/>
<feature type="transmembrane region" description="Helical" evidence="1">
    <location>
        <begin position="521"/>
        <end position="541"/>
    </location>
</feature>
<feature type="transmembrane region" description="Helical" evidence="1">
    <location>
        <begin position="894"/>
        <end position="919"/>
    </location>
</feature>